<dbReference type="EMBL" id="CP031041">
    <property type="protein sequence ID" value="QDZ22624.1"/>
    <property type="molecule type" value="Genomic_DNA"/>
</dbReference>
<dbReference type="PANTHER" id="PTHR12452">
    <property type="entry name" value="42-9-9 PROTEIN-RELATED"/>
    <property type="match status" value="1"/>
</dbReference>
<keyword evidence="2" id="KW-0472">Membrane</keyword>
<dbReference type="InterPro" id="IPR010357">
    <property type="entry name" value="TXNDC17_dom"/>
</dbReference>
<reference evidence="4 5" key="1">
    <citation type="submission" date="2018-07" db="EMBL/GenBank/DDBJ databases">
        <title>The complete nuclear genome of the prasinophyte Chloropicon primus (CCMP1205).</title>
        <authorList>
            <person name="Pombert J.-F."/>
            <person name="Otis C."/>
            <person name="Turmel M."/>
            <person name="Lemieux C."/>
        </authorList>
    </citation>
    <scope>NUCLEOTIDE SEQUENCE [LARGE SCALE GENOMIC DNA]</scope>
    <source>
        <strain evidence="4 5">CCMP1205</strain>
    </source>
</reference>
<dbReference type="AlphaFoldDB" id="A0A5B8MRS7"/>
<evidence type="ECO:0000256" key="2">
    <source>
        <dbReference type="SAM" id="Phobius"/>
    </source>
</evidence>
<accession>A0A5B8MRS7</accession>
<dbReference type="InterPro" id="IPR045108">
    <property type="entry name" value="TXNDC17-like"/>
</dbReference>
<evidence type="ECO:0000313" key="4">
    <source>
        <dbReference type="EMBL" id="QDZ22624.1"/>
    </source>
</evidence>
<dbReference type="Pfam" id="PF06110">
    <property type="entry name" value="TXD17-like_Trx"/>
    <property type="match status" value="1"/>
</dbReference>
<dbReference type="InterPro" id="IPR036249">
    <property type="entry name" value="Thioredoxin-like_sf"/>
</dbReference>
<dbReference type="OrthoDB" id="78947at2759"/>
<dbReference type="STRING" id="1764295.A0A5B8MRS7"/>
<evidence type="ECO:0000313" key="5">
    <source>
        <dbReference type="Proteomes" id="UP000316726"/>
    </source>
</evidence>
<keyword evidence="5" id="KW-1185">Reference proteome</keyword>
<dbReference type="SUPFAM" id="SSF52833">
    <property type="entry name" value="Thioredoxin-like"/>
    <property type="match status" value="1"/>
</dbReference>
<sequence length="172" mass="18718">MLGMLKKGFAHPSFAAYAAAVGASVALLSYVLTSRFAEGLRRTLRVKTTVKKMKGILNRYGGNPKVLVLFVAGDDKDTGESWCPDCRIASPVIYSMIEGKGYTVIEVDVGDRPTWKDPEHVLRKDETFKLTGVPTLMKWGIGKPTARLDSELETCKTAGDVEKFVGAFLASA</sequence>
<dbReference type="Gene3D" id="3.40.30.10">
    <property type="entry name" value="Glutaredoxin"/>
    <property type="match status" value="1"/>
</dbReference>
<evidence type="ECO:0000259" key="3">
    <source>
        <dbReference type="Pfam" id="PF06110"/>
    </source>
</evidence>
<keyword evidence="2" id="KW-0812">Transmembrane</keyword>
<name>A0A5B8MRS7_9CHLO</name>
<dbReference type="GO" id="GO:0005829">
    <property type="term" value="C:cytosol"/>
    <property type="evidence" value="ECO:0007669"/>
    <property type="project" value="TreeGrafter"/>
</dbReference>
<feature type="transmembrane region" description="Helical" evidence="2">
    <location>
        <begin position="14"/>
        <end position="32"/>
    </location>
</feature>
<evidence type="ECO:0000256" key="1">
    <source>
        <dbReference type="ARBA" id="ARBA00008987"/>
    </source>
</evidence>
<comment type="similarity">
    <text evidence="1">Belongs to the thioredoxin family.</text>
</comment>
<dbReference type="PANTHER" id="PTHR12452:SF0">
    <property type="entry name" value="THIOREDOXIN DOMAIN-CONTAINING PROTEIN 17"/>
    <property type="match status" value="1"/>
</dbReference>
<dbReference type="GO" id="GO:0047134">
    <property type="term" value="F:protein-disulfide reductase [NAD(P)H] activity"/>
    <property type="evidence" value="ECO:0007669"/>
    <property type="project" value="InterPro"/>
</dbReference>
<protein>
    <recommendedName>
        <fullName evidence="3">Thioredoxin domain-containing protein</fullName>
    </recommendedName>
</protein>
<dbReference type="Proteomes" id="UP000316726">
    <property type="component" value="Chromosome 8"/>
</dbReference>
<gene>
    <name evidence="4" type="ORF">A3770_08p51420</name>
</gene>
<proteinExistence type="inferred from homology"/>
<keyword evidence="2" id="KW-1133">Transmembrane helix</keyword>
<feature type="domain" description="Thioredoxin" evidence="3">
    <location>
        <begin position="61"/>
        <end position="149"/>
    </location>
</feature>
<organism evidence="4 5">
    <name type="scientific">Chloropicon primus</name>
    <dbReference type="NCBI Taxonomy" id="1764295"/>
    <lineage>
        <taxon>Eukaryota</taxon>
        <taxon>Viridiplantae</taxon>
        <taxon>Chlorophyta</taxon>
        <taxon>Chloropicophyceae</taxon>
        <taxon>Chloropicales</taxon>
        <taxon>Chloropicaceae</taxon>
        <taxon>Chloropicon</taxon>
    </lineage>
</organism>